<accession>A0AAF0UZP4</accession>
<organism evidence="2 3">
    <name type="scientific">Solanum verrucosum</name>
    <dbReference type="NCBI Taxonomy" id="315347"/>
    <lineage>
        <taxon>Eukaryota</taxon>
        <taxon>Viridiplantae</taxon>
        <taxon>Streptophyta</taxon>
        <taxon>Embryophyta</taxon>
        <taxon>Tracheophyta</taxon>
        <taxon>Spermatophyta</taxon>
        <taxon>Magnoliopsida</taxon>
        <taxon>eudicotyledons</taxon>
        <taxon>Gunneridae</taxon>
        <taxon>Pentapetalae</taxon>
        <taxon>asterids</taxon>
        <taxon>lamiids</taxon>
        <taxon>Solanales</taxon>
        <taxon>Solanaceae</taxon>
        <taxon>Solanoideae</taxon>
        <taxon>Solaneae</taxon>
        <taxon>Solanum</taxon>
    </lineage>
</organism>
<dbReference type="SUPFAM" id="SSF69593">
    <property type="entry name" value="Glycerol-3-phosphate (1)-acyltransferase"/>
    <property type="match status" value="1"/>
</dbReference>
<dbReference type="PANTHER" id="PTHR10983:SF51">
    <property type="entry name" value="1-ACYLGLYCEROL-3-PHOSPHATE O-ACYLTRANSFERASE"/>
    <property type="match status" value="1"/>
</dbReference>
<feature type="domain" description="Phospholipid/glycerol acyltransferase" evidence="1">
    <location>
        <begin position="16"/>
        <end position="69"/>
    </location>
</feature>
<proteinExistence type="predicted"/>
<reference evidence="2" key="1">
    <citation type="submission" date="2023-08" db="EMBL/GenBank/DDBJ databases">
        <title>A de novo genome assembly of Solanum verrucosum Schlechtendal, a Mexican diploid species geographically isolated from the other diploid A-genome species in potato relatives.</title>
        <authorList>
            <person name="Hosaka K."/>
        </authorList>
    </citation>
    <scope>NUCLEOTIDE SEQUENCE</scope>
    <source>
        <tissue evidence="2">Young leaves</tissue>
    </source>
</reference>
<evidence type="ECO:0000259" key="1">
    <source>
        <dbReference type="Pfam" id="PF01553"/>
    </source>
</evidence>
<evidence type="ECO:0000313" key="2">
    <source>
        <dbReference type="EMBL" id="WMV55750.1"/>
    </source>
</evidence>
<name>A0AAF0UZP4_SOLVR</name>
<evidence type="ECO:0000313" key="3">
    <source>
        <dbReference type="Proteomes" id="UP001234989"/>
    </source>
</evidence>
<dbReference type="InterPro" id="IPR002123">
    <property type="entry name" value="Plipid/glycerol_acylTrfase"/>
</dbReference>
<dbReference type="PANTHER" id="PTHR10983">
    <property type="entry name" value="1-ACYLGLYCEROL-3-PHOSPHATE ACYLTRANSFERASE-RELATED"/>
    <property type="match status" value="1"/>
</dbReference>
<dbReference type="Proteomes" id="UP001234989">
    <property type="component" value="Chromosome 11"/>
</dbReference>
<dbReference type="Pfam" id="PF01553">
    <property type="entry name" value="Acyltransferase"/>
    <property type="match status" value="1"/>
</dbReference>
<gene>
    <name evidence="2" type="ORF">MTR67_049135</name>
</gene>
<dbReference type="GO" id="GO:0003841">
    <property type="term" value="F:1-acylglycerol-3-phosphate O-acyltransferase activity"/>
    <property type="evidence" value="ECO:0007669"/>
    <property type="project" value="TreeGrafter"/>
</dbReference>
<protein>
    <recommendedName>
        <fullName evidence="1">Phospholipid/glycerol acyltransferase domain-containing protein</fullName>
    </recommendedName>
</protein>
<dbReference type="EMBL" id="CP133622">
    <property type="protein sequence ID" value="WMV55750.1"/>
    <property type="molecule type" value="Genomic_DNA"/>
</dbReference>
<keyword evidence="3" id="KW-1185">Reference proteome</keyword>
<dbReference type="GO" id="GO:0012505">
    <property type="term" value="C:endomembrane system"/>
    <property type="evidence" value="ECO:0007669"/>
    <property type="project" value="TreeGrafter"/>
</dbReference>
<sequence length="116" mass="13050">MVELYTDQETYGIMGKEPALIISNHRSDIDWLVGWVLAQRVGCLGNTIALAKKSLSYLPLKRVLLWLRHYPLNATQIKEYALKPSSNQAKHKHIITVLSITLLTPVTGSQTLLLKV</sequence>
<dbReference type="AlphaFoldDB" id="A0AAF0UZP4"/>